<name>A0A8X6KWI1_TRICU</name>
<evidence type="ECO:0000313" key="1">
    <source>
        <dbReference type="EMBL" id="GFQ89135.1"/>
    </source>
</evidence>
<proteinExistence type="predicted"/>
<reference evidence="1" key="1">
    <citation type="submission" date="2020-07" db="EMBL/GenBank/DDBJ databases">
        <title>Multicomponent nature underlies the extraordinary mechanical properties of spider dragline silk.</title>
        <authorList>
            <person name="Kono N."/>
            <person name="Nakamura H."/>
            <person name="Mori M."/>
            <person name="Yoshida Y."/>
            <person name="Ohtoshi R."/>
            <person name="Malay A.D."/>
            <person name="Moran D.A.P."/>
            <person name="Tomita M."/>
            <person name="Numata K."/>
            <person name="Arakawa K."/>
        </authorList>
    </citation>
    <scope>NUCLEOTIDE SEQUENCE</scope>
</reference>
<organism evidence="1 2">
    <name type="scientific">Trichonephila clavata</name>
    <name type="common">Joro spider</name>
    <name type="synonym">Nephila clavata</name>
    <dbReference type="NCBI Taxonomy" id="2740835"/>
    <lineage>
        <taxon>Eukaryota</taxon>
        <taxon>Metazoa</taxon>
        <taxon>Ecdysozoa</taxon>
        <taxon>Arthropoda</taxon>
        <taxon>Chelicerata</taxon>
        <taxon>Arachnida</taxon>
        <taxon>Araneae</taxon>
        <taxon>Araneomorphae</taxon>
        <taxon>Entelegynae</taxon>
        <taxon>Araneoidea</taxon>
        <taxon>Nephilidae</taxon>
        <taxon>Trichonephila</taxon>
    </lineage>
</organism>
<protein>
    <submittedName>
        <fullName evidence="1">Uncharacterized protein</fullName>
    </submittedName>
</protein>
<evidence type="ECO:0000313" key="2">
    <source>
        <dbReference type="Proteomes" id="UP000887116"/>
    </source>
</evidence>
<dbReference type="AlphaFoldDB" id="A0A8X6KWI1"/>
<dbReference type="Proteomes" id="UP000887116">
    <property type="component" value="Unassembled WGS sequence"/>
</dbReference>
<accession>A0A8X6KWI1</accession>
<keyword evidence="2" id="KW-1185">Reference proteome</keyword>
<gene>
    <name evidence="1" type="ORF">TNCT_639451</name>
</gene>
<dbReference type="EMBL" id="BMAO01023509">
    <property type="protein sequence ID" value="GFQ89135.1"/>
    <property type="molecule type" value="Genomic_DNA"/>
</dbReference>
<comment type="caution">
    <text evidence="1">The sequence shown here is derived from an EMBL/GenBank/DDBJ whole genome shotgun (WGS) entry which is preliminary data.</text>
</comment>
<sequence length="76" mass="8395">MSDFIRERIPMGLIHEDLPHVPPILSSRHPGRSLPSSPYVGTISRPLLPQHVLIAYSESSTRLAQQGASSSQRFSC</sequence>